<sequence>MTWPAWLVRSYIAQATSAAPSNSRLKPPLHKSPPAQVCQFPYHGLTCQGGCLSYWHDNIQYQRTWSLVQRRDITIQLSNGLSPRSCQLCGRAPGGQGVGPISSSWNFPPALAQSACPVS</sequence>
<comment type="caution">
    <text evidence="1">The sequence shown here is derived from an EMBL/GenBank/DDBJ whole genome shotgun (WGS) entry which is preliminary data.</text>
</comment>
<protein>
    <submittedName>
        <fullName evidence="1">Uncharacterized protein</fullName>
    </submittedName>
</protein>
<evidence type="ECO:0000313" key="2">
    <source>
        <dbReference type="Proteomes" id="UP001610563"/>
    </source>
</evidence>
<reference evidence="1 2" key="1">
    <citation type="submission" date="2024-07" db="EMBL/GenBank/DDBJ databases">
        <title>Section-level genome sequencing and comparative genomics of Aspergillus sections Usti and Cavernicolus.</title>
        <authorList>
            <consortium name="Lawrence Berkeley National Laboratory"/>
            <person name="Nybo J.L."/>
            <person name="Vesth T.C."/>
            <person name="Theobald S."/>
            <person name="Frisvad J.C."/>
            <person name="Larsen T.O."/>
            <person name="Kjaerboelling I."/>
            <person name="Rothschild-Mancinelli K."/>
            <person name="Lyhne E.K."/>
            <person name="Kogle M.E."/>
            <person name="Barry K."/>
            <person name="Clum A."/>
            <person name="Na H."/>
            <person name="Ledsgaard L."/>
            <person name="Lin J."/>
            <person name="Lipzen A."/>
            <person name="Kuo A."/>
            <person name="Riley R."/>
            <person name="Mondo S."/>
            <person name="Labutti K."/>
            <person name="Haridas S."/>
            <person name="Pangalinan J."/>
            <person name="Salamov A.A."/>
            <person name="Simmons B.A."/>
            <person name="Magnuson J.K."/>
            <person name="Chen J."/>
            <person name="Drula E."/>
            <person name="Henrissat B."/>
            <person name="Wiebenga A."/>
            <person name="Lubbers R.J."/>
            <person name="Gomes A.C."/>
            <person name="Makela M.R."/>
            <person name="Stajich J."/>
            <person name="Grigoriev I.V."/>
            <person name="Mortensen U.H."/>
            <person name="De Vries R.P."/>
            <person name="Baker S.E."/>
            <person name="Andersen M.R."/>
        </authorList>
    </citation>
    <scope>NUCLEOTIDE SEQUENCE [LARGE SCALE GENOMIC DNA]</scope>
    <source>
        <strain evidence="1 2">CBS 209.92</strain>
    </source>
</reference>
<keyword evidence="2" id="KW-1185">Reference proteome</keyword>
<dbReference type="EMBL" id="JBFTWV010000146">
    <property type="protein sequence ID" value="KAL2785387.1"/>
    <property type="molecule type" value="Genomic_DNA"/>
</dbReference>
<proteinExistence type="predicted"/>
<gene>
    <name evidence="1" type="ORF">BJX66DRAFT_60738</name>
</gene>
<evidence type="ECO:0000313" key="1">
    <source>
        <dbReference type="EMBL" id="KAL2785387.1"/>
    </source>
</evidence>
<organism evidence="1 2">
    <name type="scientific">Aspergillus keveii</name>
    <dbReference type="NCBI Taxonomy" id="714993"/>
    <lineage>
        <taxon>Eukaryota</taxon>
        <taxon>Fungi</taxon>
        <taxon>Dikarya</taxon>
        <taxon>Ascomycota</taxon>
        <taxon>Pezizomycotina</taxon>
        <taxon>Eurotiomycetes</taxon>
        <taxon>Eurotiomycetidae</taxon>
        <taxon>Eurotiales</taxon>
        <taxon>Aspergillaceae</taxon>
        <taxon>Aspergillus</taxon>
        <taxon>Aspergillus subgen. Nidulantes</taxon>
    </lineage>
</organism>
<accession>A0ABR4FQ95</accession>
<dbReference type="Proteomes" id="UP001610563">
    <property type="component" value="Unassembled WGS sequence"/>
</dbReference>
<name>A0ABR4FQ95_9EURO</name>